<evidence type="ECO:0000313" key="2">
    <source>
        <dbReference type="EMBL" id="MCF2514947.1"/>
    </source>
</evidence>
<dbReference type="Proteomes" id="UP001139410">
    <property type="component" value="Unassembled WGS sequence"/>
</dbReference>
<keyword evidence="2" id="KW-0121">Carboxypeptidase</keyword>
<dbReference type="Gene3D" id="2.60.40.10">
    <property type="entry name" value="Immunoglobulins"/>
    <property type="match status" value="1"/>
</dbReference>
<evidence type="ECO:0000313" key="3">
    <source>
        <dbReference type="Proteomes" id="UP001139410"/>
    </source>
</evidence>
<dbReference type="EMBL" id="JAKFGM010000002">
    <property type="protein sequence ID" value="MCF2514947.1"/>
    <property type="molecule type" value="Genomic_DNA"/>
</dbReference>
<name>A0A9X1QMN9_9SPHN</name>
<protein>
    <submittedName>
        <fullName evidence="2">Carboxypeptidase regulatory-like domain-containing protein</fullName>
    </submittedName>
</protein>
<organism evidence="2 3">
    <name type="scientific">Sphingomonas cremea</name>
    <dbReference type="NCBI Taxonomy" id="2904799"/>
    <lineage>
        <taxon>Bacteria</taxon>
        <taxon>Pseudomonadati</taxon>
        <taxon>Pseudomonadota</taxon>
        <taxon>Alphaproteobacteria</taxon>
        <taxon>Sphingomonadales</taxon>
        <taxon>Sphingomonadaceae</taxon>
        <taxon>Sphingomonas</taxon>
    </lineage>
</organism>
<feature type="chain" id="PRO_5040757783" evidence="1">
    <location>
        <begin position="28"/>
        <end position="913"/>
    </location>
</feature>
<keyword evidence="2" id="KW-0378">Hydrolase</keyword>
<dbReference type="InterPro" id="IPR013783">
    <property type="entry name" value="Ig-like_fold"/>
</dbReference>
<comment type="caution">
    <text evidence="2">The sequence shown here is derived from an EMBL/GenBank/DDBJ whole genome shotgun (WGS) entry which is preliminary data.</text>
</comment>
<sequence>MRRPTRWLRRVFTCAALAAAGAAAAWAASPVGPAWTADPEEQFLLDVNIRQLRLGDGVRAYQIPEGTCVIFGDFLTTLDLPMKIDLQAKRASGWAFRENHRIEIDQAAGTARYGDQLERLAEGTIRETPEGWCVETAALGRWFKLGVKPITSGSVLLLESEAKLPVELAREREERAARIRPAAMPIESLPKVRLPYRLWRAPALDFIVNAGVTYQASTGMQVDRHASVVAAGEIARLSYDSMLSTDENGRPQSLRFRAYRSDPDGGLLGPLDATHFAVGDVSGVSSRLIPGATGRGLEVTNRPLFNPVAFDRTRFEGDLPAGWDAELYRNGELLAFSQSDGSQRYVFADVPLVYGDNRFEVILYGPQGQQRSRLESINIGQSQVPAGKTWYWAGISQPGRNLLSDFVGRDDGGGPPIDSEPADFTRPDLQAAVQIEHGLDKRTSIGVLAAMLLADNEKMTFIEGSVRRSIGSALVETALARDSNGGIAARAQAVAQMGSVNFSAEALLANDFVINGEKEKRYREARLSVDAPLKIGHRSLAAHGDVRLVDRGQDNKTLNASSRLSTNFNGFNLSTLVNWQRWLGSSDPPQQDRLEVGLIGTGHIGEVRLRGGTAWEVSPHNRFRSAELSAYWSASDRADWEGVLAYDAAAKRGRARVSYIRRFSTLAAAASIEGGTDGSFAAGINLNFSLDSAAGGFKLSNQRLASTGTVEARVYRDINDNGRRDQAEPWEEGAIITTGQRVSDVATNKLGVVRVGGLQPYQPIAVGIDTSSLPDPSLTPRKALQVVVPRPGVAAMLEIGLVGAGDIEGMLVQDDGRGFEGLDVELLDASGHAVATARSDYDGFFLFERVAYGAYRLRLTADSAKAAGVDASIPKTVEISATKTVVRLGAIRIQKAARIAIAEPAGGPTLNPR</sequence>
<reference evidence="2" key="1">
    <citation type="submission" date="2022-01" db="EMBL/GenBank/DDBJ databases">
        <authorList>
            <person name="Jo J.-H."/>
            <person name="Im W.-T."/>
        </authorList>
    </citation>
    <scope>NUCLEOTIDE SEQUENCE</scope>
    <source>
        <strain evidence="2">G124</strain>
    </source>
</reference>
<dbReference type="GO" id="GO:0004180">
    <property type="term" value="F:carboxypeptidase activity"/>
    <property type="evidence" value="ECO:0007669"/>
    <property type="project" value="UniProtKB-KW"/>
</dbReference>
<dbReference type="AlphaFoldDB" id="A0A9X1QMN9"/>
<proteinExistence type="predicted"/>
<feature type="signal peptide" evidence="1">
    <location>
        <begin position="1"/>
        <end position="27"/>
    </location>
</feature>
<keyword evidence="2" id="KW-0645">Protease</keyword>
<evidence type="ECO:0000256" key="1">
    <source>
        <dbReference type="SAM" id="SignalP"/>
    </source>
</evidence>
<accession>A0A9X1QMN9</accession>
<dbReference type="SUPFAM" id="SSF49478">
    <property type="entry name" value="Cna protein B-type domain"/>
    <property type="match status" value="1"/>
</dbReference>
<keyword evidence="1" id="KW-0732">Signal</keyword>
<gene>
    <name evidence="2" type="ORF">LVY65_07695</name>
</gene>
<keyword evidence="3" id="KW-1185">Reference proteome</keyword>
<dbReference type="RefSeq" id="WP_235067452.1">
    <property type="nucleotide sequence ID" value="NZ_JAKFGM010000002.1"/>
</dbReference>